<evidence type="ECO:0000313" key="2">
    <source>
        <dbReference type="Proteomes" id="UP001311915"/>
    </source>
</evidence>
<accession>A0AAV9LVK2</accession>
<comment type="caution">
    <text evidence="1">The sequence shown here is derived from an EMBL/GenBank/DDBJ whole genome shotgun (WGS) entry which is preliminary data.</text>
</comment>
<keyword evidence="2" id="KW-1185">Reference proteome</keyword>
<name>A0AAV9LVK2_9SOLN</name>
<dbReference type="Proteomes" id="UP001311915">
    <property type="component" value="Unassembled WGS sequence"/>
</dbReference>
<proteinExistence type="predicted"/>
<protein>
    <recommendedName>
        <fullName evidence="3">Translocon at the inner envelope membrane of chloroplasts 214</fullName>
    </recommendedName>
</protein>
<reference evidence="1 2" key="1">
    <citation type="submission" date="2023-10" db="EMBL/GenBank/DDBJ databases">
        <title>Genome-Wide Identification Analysis in wild type Solanum Pinnatisectum Reveals Some Genes Defensing Phytophthora Infestans.</title>
        <authorList>
            <person name="Sun C."/>
        </authorList>
    </citation>
    <scope>NUCLEOTIDE SEQUENCE [LARGE SCALE GENOMIC DNA]</scope>
    <source>
        <strain evidence="1">LQN</strain>
        <tissue evidence="1">Leaf</tissue>
    </source>
</reference>
<evidence type="ECO:0008006" key="3">
    <source>
        <dbReference type="Google" id="ProtNLM"/>
    </source>
</evidence>
<sequence length="194" mass="23082">MINTLLWNIRDRGSFGDIERLICLKHQYKFPYIFIQEPMGNPLHTLHKKIKKVSKSLYTWSRIAFGDFYEEPKRLENLINNLEEASIANNNQENIQNLSRSKVEHTRFLNLQDKVLRQKARVKWLEEGDTNSAFFHNIQEKETIFIRSKIKMETRYKEPLKLLKPSLSSLKSFSVQKRLVKTVQLLIFCKDQLL</sequence>
<gene>
    <name evidence="1" type="ORF">R3W88_022745</name>
</gene>
<dbReference type="EMBL" id="JAWPEI010000004">
    <property type="protein sequence ID" value="KAK4729757.1"/>
    <property type="molecule type" value="Genomic_DNA"/>
</dbReference>
<evidence type="ECO:0000313" key="1">
    <source>
        <dbReference type="EMBL" id="KAK4729757.1"/>
    </source>
</evidence>
<dbReference type="AlphaFoldDB" id="A0AAV9LVK2"/>
<organism evidence="1 2">
    <name type="scientific">Solanum pinnatisectum</name>
    <name type="common">tansyleaf nightshade</name>
    <dbReference type="NCBI Taxonomy" id="50273"/>
    <lineage>
        <taxon>Eukaryota</taxon>
        <taxon>Viridiplantae</taxon>
        <taxon>Streptophyta</taxon>
        <taxon>Embryophyta</taxon>
        <taxon>Tracheophyta</taxon>
        <taxon>Spermatophyta</taxon>
        <taxon>Magnoliopsida</taxon>
        <taxon>eudicotyledons</taxon>
        <taxon>Gunneridae</taxon>
        <taxon>Pentapetalae</taxon>
        <taxon>asterids</taxon>
        <taxon>lamiids</taxon>
        <taxon>Solanales</taxon>
        <taxon>Solanaceae</taxon>
        <taxon>Solanoideae</taxon>
        <taxon>Solaneae</taxon>
        <taxon>Solanum</taxon>
    </lineage>
</organism>